<feature type="domain" description="Toprim" evidence="15">
    <location>
        <begin position="260"/>
        <end position="341"/>
    </location>
</feature>
<keyword evidence="4 12" id="KW-0548">Nucleotidyltransferase</keyword>
<dbReference type="Pfam" id="PF10410">
    <property type="entry name" value="DnaB_bind"/>
    <property type="match status" value="1"/>
</dbReference>
<dbReference type="PANTHER" id="PTHR30313">
    <property type="entry name" value="DNA PRIMASE"/>
    <property type="match status" value="1"/>
</dbReference>
<evidence type="ECO:0000256" key="6">
    <source>
        <dbReference type="ARBA" id="ARBA00022723"/>
    </source>
</evidence>
<dbReference type="AlphaFoldDB" id="A0A2W1N0G3"/>
<dbReference type="Pfam" id="PF01807">
    <property type="entry name" value="Zn_ribbon_DnaG"/>
    <property type="match status" value="1"/>
</dbReference>
<evidence type="ECO:0000256" key="4">
    <source>
        <dbReference type="ARBA" id="ARBA00022695"/>
    </source>
</evidence>
<comment type="similarity">
    <text evidence="12 13">Belongs to the DnaG primase family.</text>
</comment>
<keyword evidence="17" id="KW-1185">Reference proteome</keyword>
<dbReference type="FunFam" id="3.90.580.10:FF:000001">
    <property type="entry name" value="DNA primase"/>
    <property type="match status" value="1"/>
</dbReference>
<protein>
    <recommendedName>
        <fullName evidence="12 13">DNA primase</fullName>
        <ecNumber evidence="12">2.7.7.101</ecNumber>
    </recommendedName>
</protein>
<evidence type="ECO:0000256" key="8">
    <source>
        <dbReference type="ARBA" id="ARBA00022833"/>
    </source>
</evidence>
<proteinExistence type="inferred from homology"/>
<reference evidence="16 17" key="1">
    <citation type="submission" date="2018-06" db="EMBL/GenBank/DDBJ databases">
        <title>The draft genome sequence of Crocinitomix sp. SM1701.</title>
        <authorList>
            <person name="Zhang X."/>
        </authorList>
    </citation>
    <scope>NUCLEOTIDE SEQUENCE [LARGE SCALE GENOMIC DNA]</scope>
    <source>
        <strain evidence="16 17">SM1701</strain>
    </source>
</reference>
<feature type="region of interest" description="Disordered" evidence="14">
    <location>
        <begin position="440"/>
        <end position="473"/>
    </location>
</feature>
<dbReference type="PROSITE" id="PS50880">
    <property type="entry name" value="TOPRIM"/>
    <property type="match status" value="1"/>
</dbReference>
<organism evidence="16 17">
    <name type="scientific">Putridiphycobacter roseus</name>
    <dbReference type="NCBI Taxonomy" id="2219161"/>
    <lineage>
        <taxon>Bacteria</taxon>
        <taxon>Pseudomonadati</taxon>
        <taxon>Bacteroidota</taxon>
        <taxon>Flavobacteriia</taxon>
        <taxon>Flavobacteriales</taxon>
        <taxon>Crocinitomicaceae</taxon>
        <taxon>Putridiphycobacter</taxon>
    </lineage>
</organism>
<dbReference type="InterPro" id="IPR036977">
    <property type="entry name" value="DNA_primase_Znf_CHC2"/>
</dbReference>
<evidence type="ECO:0000256" key="2">
    <source>
        <dbReference type="ARBA" id="ARBA00022515"/>
    </source>
</evidence>
<dbReference type="InterPro" id="IPR006171">
    <property type="entry name" value="TOPRIM_dom"/>
</dbReference>
<evidence type="ECO:0000256" key="14">
    <source>
        <dbReference type="SAM" id="MobiDB-lite"/>
    </source>
</evidence>
<dbReference type="InterPro" id="IPR013264">
    <property type="entry name" value="DNAG_N"/>
</dbReference>
<dbReference type="Pfam" id="PF08275">
    <property type="entry name" value="DNAG_N"/>
    <property type="match status" value="1"/>
</dbReference>
<dbReference type="PIRSF" id="PIRSF002811">
    <property type="entry name" value="DnaG"/>
    <property type="match status" value="1"/>
</dbReference>
<keyword evidence="1 12" id="KW-0240">DNA-directed RNA polymerase</keyword>
<dbReference type="NCBIfam" id="TIGR01391">
    <property type="entry name" value="dnaG"/>
    <property type="match status" value="1"/>
</dbReference>
<dbReference type="InterPro" id="IPR034151">
    <property type="entry name" value="TOPRIM_DnaG_bac"/>
</dbReference>
<keyword evidence="9" id="KW-0460">Magnesium</keyword>
<accession>A0A2W1N0G3</accession>
<dbReference type="GO" id="GO:1990077">
    <property type="term" value="C:primosome complex"/>
    <property type="evidence" value="ECO:0007669"/>
    <property type="project" value="UniProtKB-KW"/>
</dbReference>
<dbReference type="GO" id="GO:0006269">
    <property type="term" value="P:DNA replication, synthesis of primer"/>
    <property type="evidence" value="ECO:0007669"/>
    <property type="project" value="UniProtKB-UniRule"/>
</dbReference>
<evidence type="ECO:0000313" key="17">
    <source>
        <dbReference type="Proteomes" id="UP000249248"/>
    </source>
</evidence>
<keyword evidence="8 13" id="KW-0862">Zinc</keyword>
<dbReference type="EMBL" id="QKSB01000005">
    <property type="protein sequence ID" value="PZE16990.1"/>
    <property type="molecule type" value="Genomic_DNA"/>
</dbReference>
<dbReference type="SUPFAM" id="SSF57783">
    <property type="entry name" value="Zinc beta-ribbon"/>
    <property type="match status" value="1"/>
</dbReference>
<dbReference type="InterPro" id="IPR050219">
    <property type="entry name" value="DnaG_primase"/>
</dbReference>
<dbReference type="OrthoDB" id="9803773at2"/>
<comment type="cofactor">
    <cofactor evidence="13">
        <name>Zn(2+)</name>
        <dbReference type="ChEBI" id="CHEBI:29105"/>
    </cofactor>
    <text evidence="13">Binds 1 zinc ion per monomer.</text>
</comment>
<dbReference type="Gene3D" id="3.90.980.10">
    <property type="entry name" value="DNA primase, catalytic core, N-terminal domain"/>
    <property type="match status" value="1"/>
</dbReference>
<dbReference type="GO" id="GO:0008270">
    <property type="term" value="F:zinc ion binding"/>
    <property type="evidence" value="ECO:0007669"/>
    <property type="project" value="UniProtKB-KW"/>
</dbReference>
<dbReference type="SUPFAM" id="SSF56731">
    <property type="entry name" value="DNA primase core"/>
    <property type="match status" value="1"/>
</dbReference>
<evidence type="ECO:0000259" key="15">
    <source>
        <dbReference type="PROSITE" id="PS50880"/>
    </source>
</evidence>
<dbReference type="Proteomes" id="UP000249248">
    <property type="component" value="Unassembled WGS sequence"/>
</dbReference>
<dbReference type="InterPro" id="IPR006295">
    <property type="entry name" value="DNA_primase_DnaG"/>
</dbReference>
<evidence type="ECO:0000256" key="5">
    <source>
        <dbReference type="ARBA" id="ARBA00022705"/>
    </source>
</evidence>
<dbReference type="HAMAP" id="MF_00974">
    <property type="entry name" value="DNA_primase_DnaG"/>
    <property type="match status" value="1"/>
</dbReference>
<gene>
    <name evidence="12 16" type="primary">dnaG</name>
    <name evidence="16" type="ORF">DNU06_09575</name>
</gene>
<keyword evidence="5 12" id="KW-0235">DNA replication</keyword>
<dbReference type="SMART" id="SM00493">
    <property type="entry name" value="TOPRIM"/>
    <property type="match status" value="1"/>
</dbReference>
<evidence type="ECO:0000256" key="12">
    <source>
        <dbReference type="HAMAP-Rule" id="MF_00974"/>
    </source>
</evidence>
<name>A0A2W1N0G3_9FLAO</name>
<dbReference type="CDD" id="cd03364">
    <property type="entry name" value="TOPRIM_DnaG_primases"/>
    <property type="match status" value="1"/>
</dbReference>
<keyword evidence="3 12" id="KW-0808">Transferase</keyword>
<evidence type="ECO:0000256" key="11">
    <source>
        <dbReference type="ARBA" id="ARBA00023163"/>
    </source>
</evidence>
<dbReference type="Gene3D" id="3.40.1360.10">
    <property type="match status" value="1"/>
</dbReference>
<sequence>MIPKETIDEIFQTARVEEVIGDFVQMKKAGSSFKAKSPFTDEKTASFMISPAKQIWKCFSTGKGGNVVSFLMEHEHFSYVEALKWLANKYGIEIKEDRKRTPEEIQATTIRENLSIVNEFAAKHFEDNLFENESGKAIGLSYFVKRGFREDIIRKFNLGYCIETSNAFTETALKKGYKLEFLEKAGLTKTKEGRSFDFFRGRVMFPIHSVAGKILGFGGRTLKADKKIAKYFNSPESELYNKSKILYGLYFAKNNIIKYDNCYLVEGYTDVISMHQAGVQNVVSSSGTSLTSGQINLIKRYSDNITILYDGDAAGIKASFRGIDMILEHGMNVRVVLFPDGEDPDSFAKKSSTEELSTYITDNAKDFIVFKSDLLSKEAAGDPLKKAQLIRDIVSSIALIPDRIKQQVYTKECANIFDIEEDILVDELVKLVRDKEQKAAKRRQFSQPSSFGGNEEPPPEALIPPEYQTDAPPVITTPQKVKYDNLYYQERDLIRLLLNYGPFSVKTKQIQENDKGEQEEIFVEVSVVQLILHELEVDGMVLIHPDFVEIFKAYKTAFEEGKILEEKNFTRNEDVAIANVAVDILSEKNELSPQWVTQKVKIKREVDNLDRAVIEAIYSYKSCKVMDEINTLQHDMGQIGSEDLDGFHALMTRQMKLEKVKLVLSAKLGRRII</sequence>
<dbReference type="GO" id="GO:0003899">
    <property type="term" value="F:DNA-directed RNA polymerase activity"/>
    <property type="evidence" value="ECO:0007669"/>
    <property type="project" value="UniProtKB-UniRule"/>
</dbReference>
<keyword evidence="11 12" id="KW-0804">Transcription</keyword>
<keyword evidence="2 12" id="KW-0639">Primosome</keyword>
<evidence type="ECO:0000256" key="10">
    <source>
        <dbReference type="ARBA" id="ARBA00023125"/>
    </source>
</evidence>
<dbReference type="InterPro" id="IPR037068">
    <property type="entry name" value="DNA_primase_core_N_sf"/>
</dbReference>
<dbReference type="SMART" id="SM00400">
    <property type="entry name" value="ZnF_CHCC"/>
    <property type="match status" value="1"/>
</dbReference>
<comment type="caution">
    <text evidence="16">The sequence shown here is derived from an EMBL/GenBank/DDBJ whole genome shotgun (WGS) entry which is preliminary data.</text>
</comment>
<evidence type="ECO:0000256" key="7">
    <source>
        <dbReference type="ARBA" id="ARBA00022771"/>
    </source>
</evidence>
<evidence type="ECO:0000256" key="3">
    <source>
        <dbReference type="ARBA" id="ARBA00022679"/>
    </source>
</evidence>
<comment type="caution">
    <text evidence="12">Lacks conserved residue(s) required for the propagation of feature annotation.</text>
</comment>
<dbReference type="InterPro" id="IPR019475">
    <property type="entry name" value="DNA_primase_DnaB-bd"/>
</dbReference>
<comment type="catalytic activity">
    <reaction evidence="12">
        <text>ssDNA + n NTP = ssDNA/pppN(pN)n-1 hybrid + (n-1) diphosphate.</text>
        <dbReference type="EC" id="2.7.7.101"/>
    </reaction>
</comment>
<comment type="function">
    <text evidence="12 13">RNA polymerase that catalyzes the synthesis of short RNA molecules used as primers for DNA polymerase during DNA replication.</text>
</comment>
<keyword evidence="10 12" id="KW-0238">DNA-binding</keyword>
<dbReference type="EC" id="2.7.7.101" evidence="12"/>
<dbReference type="InterPro" id="IPR002694">
    <property type="entry name" value="Znf_CHC2"/>
</dbReference>
<keyword evidence="6 13" id="KW-0479">Metal-binding</keyword>
<keyword evidence="7" id="KW-0863">Zinc-finger</keyword>
<evidence type="ECO:0000256" key="1">
    <source>
        <dbReference type="ARBA" id="ARBA00022478"/>
    </source>
</evidence>
<dbReference type="GO" id="GO:0005737">
    <property type="term" value="C:cytoplasm"/>
    <property type="evidence" value="ECO:0007669"/>
    <property type="project" value="TreeGrafter"/>
</dbReference>
<evidence type="ECO:0000256" key="9">
    <source>
        <dbReference type="ARBA" id="ARBA00022842"/>
    </source>
</evidence>
<dbReference type="InterPro" id="IPR030846">
    <property type="entry name" value="DnaG_bac"/>
</dbReference>
<dbReference type="Gene3D" id="3.90.580.10">
    <property type="entry name" value="Zinc finger, CHC2-type domain"/>
    <property type="match status" value="1"/>
</dbReference>
<comment type="subunit">
    <text evidence="12">Monomer. Interacts with DnaB.</text>
</comment>
<dbReference type="RefSeq" id="WP_111063072.1">
    <property type="nucleotide sequence ID" value="NZ_JBHUCU010000032.1"/>
</dbReference>
<dbReference type="PANTHER" id="PTHR30313:SF2">
    <property type="entry name" value="DNA PRIMASE"/>
    <property type="match status" value="1"/>
</dbReference>
<evidence type="ECO:0000256" key="13">
    <source>
        <dbReference type="PIRNR" id="PIRNR002811"/>
    </source>
</evidence>
<dbReference type="GO" id="GO:0000428">
    <property type="term" value="C:DNA-directed RNA polymerase complex"/>
    <property type="evidence" value="ECO:0007669"/>
    <property type="project" value="UniProtKB-KW"/>
</dbReference>
<evidence type="ECO:0000313" key="16">
    <source>
        <dbReference type="EMBL" id="PZE16990.1"/>
    </source>
</evidence>
<dbReference type="Pfam" id="PF13155">
    <property type="entry name" value="Toprim_2"/>
    <property type="match status" value="1"/>
</dbReference>
<dbReference type="GO" id="GO:0003677">
    <property type="term" value="F:DNA binding"/>
    <property type="evidence" value="ECO:0007669"/>
    <property type="project" value="UniProtKB-KW"/>
</dbReference>